<keyword evidence="1" id="KW-0677">Repeat</keyword>
<feature type="domain" description="WSC" evidence="3">
    <location>
        <begin position="122"/>
        <end position="212"/>
    </location>
</feature>
<dbReference type="AlphaFoldDB" id="R4WU63"/>
<dbReference type="SMART" id="SM00321">
    <property type="entry name" value="WSC"/>
    <property type="match status" value="2"/>
</dbReference>
<dbReference type="PANTHER" id="PTHR45964:SF5">
    <property type="entry name" value="WSCD FAMILY MEMBER CG9164"/>
    <property type="match status" value="1"/>
</dbReference>
<dbReference type="InterPro" id="IPR002889">
    <property type="entry name" value="WSC_carb-bd"/>
</dbReference>
<reference evidence="4" key="1">
    <citation type="journal article" date="2013" name="PLoS ONE">
        <title>Gene expression in gut symbiotic organ of stinkbug affected by extracellular bacterial symbiont.</title>
        <authorList>
            <person name="Futahashi R."/>
            <person name="Tanaka K."/>
            <person name="Tanahashi M."/>
            <person name="Nikoh N."/>
            <person name="Kikuchi Y."/>
            <person name="Lee B.L."/>
            <person name="Fukatsu T."/>
        </authorList>
    </citation>
    <scope>NUCLEOTIDE SEQUENCE</scope>
    <source>
        <tissue evidence="4">Midgut</tissue>
    </source>
</reference>
<dbReference type="PANTHER" id="PTHR45964">
    <property type="entry name" value="WSCD FAMILY MEMBER CG9164"/>
    <property type="match status" value="1"/>
</dbReference>
<dbReference type="PROSITE" id="PS51212">
    <property type="entry name" value="WSC"/>
    <property type="match status" value="2"/>
</dbReference>
<feature type="signal peptide" evidence="2">
    <location>
        <begin position="1"/>
        <end position="19"/>
    </location>
</feature>
<evidence type="ECO:0000259" key="3">
    <source>
        <dbReference type="PROSITE" id="PS51212"/>
    </source>
</evidence>
<name>R4WU63_RIPPE</name>
<dbReference type="InterPro" id="IPR051589">
    <property type="entry name" value="Sialate-O-sulfotransferase"/>
</dbReference>
<evidence type="ECO:0000256" key="2">
    <source>
        <dbReference type="SAM" id="SignalP"/>
    </source>
</evidence>
<keyword evidence="2" id="KW-0732">Signal</keyword>
<feature type="chain" id="PRO_5004372851" evidence="2">
    <location>
        <begin position="20"/>
        <end position="234"/>
    </location>
</feature>
<accession>R4WU63</accession>
<feature type="domain" description="WSC" evidence="3">
    <location>
        <begin position="19"/>
        <end position="114"/>
    </location>
</feature>
<evidence type="ECO:0000256" key="1">
    <source>
        <dbReference type="ARBA" id="ARBA00022737"/>
    </source>
</evidence>
<feature type="non-terminal residue" evidence="4">
    <location>
        <position position="234"/>
    </location>
</feature>
<dbReference type="EMBL" id="AK418260">
    <property type="protein sequence ID" value="BAN21472.1"/>
    <property type="molecule type" value="mRNA"/>
</dbReference>
<organism evidence="4">
    <name type="scientific">Riptortus pedestris</name>
    <name type="common">Bean bug</name>
    <dbReference type="NCBI Taxonomy" id="329032"/>
    <lineage>
        <taxon>Eukaryota</taxon>
        <taxon>Metazoa</taxon>
        <taxon>Ecdysozoa</taxon>
        <taxon>Arthropoda</taxon>
        <taxon>Hexapoda</taxon>
        <taxon>Insecta</taxon>
        <taxon>Pterygota</taxon>
        <taxon>Neoptera</taxon>
        <taxon>Paraneoptera</taxon>
        <taxon>Hemiptera</taxon>
        <taxon>Heteroptera</taxon>
        <taxon>Panheteroptera</taxon>
        <taxon>Pentatomomorpha</taxon>
        <taxon>Coreoidea</taxon>
        <taxon>Alydidae</taxon>
        <taxon>Riptortus</taxon>
    </lineage>
</organism>
<dbReference type="Pfam" id="PF01822">
    <property type="entry name" value="WSC"/>
    <property type="match status" value="2"/>
</dbReference>
<protein>
    <submittedName>
        <fullName evidence="4">Unkown protein</fullName>
    </submittedName>
</protein>
<evidence type="ECO:0000313" key="4">
    <source>
        <dbReference type="EMBL" id="BAN21472.1"/>
    </source>
</evidence>
<sequence>MKNHLLLTFLSVVLQITESTRYMGCYKEISQESRLMIDEYNLWLGSNTPDKCINHCQSNGFSYAGTQTGSECFCSHVRPSFKYSVNESDCNMACQGDKSEICGGPRRLSVYDIQDKGQNYVDSNYKGCYVDSADRMLPKRAPDSFSNTPELCVAYCYRNGYRFSGIEVGKECYCGDELKGSPVIESECNTRCPGDSRFFCGGDARLSVYDTSISDESETGHFVGCFIDNTEKRL</sequence>
<proteinExistence type="evidence at transcript level"/>